<comment type="subcellular location">
    <subcellularLocation>
        <location evidence="11">Cytoplasm</location>
    </subcellularLocation>
</comment>
<keyword evidence="11" id="KW-0963">Cytoplasm</keyword>
<feature type="binding site" evidence="11">
    <location>
        <position position="62"/>
    </location>
    <ligand>
        <name>S-adenosyl-L-methionine</name>
        <dbReference type="ChEBI" id="CHEBI:59789"/>
    </ligand>
</feature>
<dbReference type="AlphaFoldDB" id="A0A410H260"/>
<evidence type="ECO:0000259" key="13">
    <source>
        <dbReference type="Pfam" id="PF01728"/>
    </source>
</evidence>
<evidence type="ECO:0000256" key="1">
    <source>
        <dbReference type="ARBA" id="ARBA00022552"/>
    </source>
</evidence>
<evidence type="ECO:0000313" key="15">
    <source>
        <dbReference type="Proteomes" id="UP000285478"/>
    </source>
</evidence>
<evidence type="ECO:0000256" key="11">
    <source>
        <dbReference type="HAMAP-Rule" id="MF_01547"/>
    </source>
</evidence>
<organism evidence="14 15">
    <name type="scientific">Hydrogenovibrio thermophilus</name>
    <dbReference type="NCBI Taxonomy" id="265883"/>
    <lineage>
        <taxon>Bacteria</taxon>
        <taxon>Pseudomonadati</taxon>
        <taxon>Pseudomonadota</taxon>
        <taxon>Gammaproteobacteria</taxon>
        <taxon>Thiotrichales</taxon>
        <taxon>Piscirickettsiaceae</taxon>
        <taxon>Hydrogenovibrio</taxon>
    </lineage>
</organism>
<dbReference type="EC" id="2.1.1.166" evidence="6 11"/>
<dbReference type="InterPro" id="IPR029063">
    <property type="entry name" value="SAM-dependent_MTases_sf"/>
</dbReference>
<proteinExistence type="inferred from homology"/>
<dbReference type="RefSeq" id="WP_128384611.1">
    <property type="nucleotide sequence ID" value="NZ_CP035033.1"/>
</dbReference>
<evidence type="ECO:0000256" key="9">
    <source>
        <dbReference type="ARBA" id="ARBA00042745"/>
    </source>
</evidence>
<evidence type="ECO:0000256" key="7">
    <source>
        <dbReference type="ARBA" id="ARBA00041129"/>
    </source>
</evidence>
<dbReference type="PIRSF" id="PIRSF005461">
    <property type="entry name" value="23S_rRNA_mtase"/>
    <property type="match status" value="1"/>
</dbReference>
<feature type="binding site" evidence="11">
    <location>
        <position position="80"/>
    </location>
    <ligand>
        <name>S-adenosyl-L-methionine</name>
        <dbReference type="ChEBI" id="CHEBI:59789"/>
    </ligand>
</feature>
<comment type="function">
    <text evidence="5 11">Specifically methylates the uridine in position 2552 of 23S rRNA at the 2'-O position of the ribose in the fully assembled 50S ribosomal subunit.</text>
</comment>
<reference evidence="14 15" key="1">
    <citation type="journal article" date="2018" name="Environ. Microbiol.">
        <title>Genomes of ubiquitous marine and hypersaline Hydrogenovibrio, Thiomicrorhabdus and Thiomicrospira spp. encode a diversity of mechanisms to sustain chemolithoautotrophy in heterogeneous environments.</title>
        <authorList>
            <person name="Scott K.M."/>
            <person name="Williams J."/>
            <person name="Porter C.M.B."/>
            <person name="Russel S."/>
            <person name="Harmer T.L."/>
            <person name="Paul J.H."/>
            <person name="Antonen K.M."/>
            <person name="Bridges M.K."/>
            <person name="Camper G.J."/>
            <person name="Campla C.K."/>
            <person name="Casella L.G."/>
            <person name="Chase E."/>
            <person name="Conrad J.W."/>
            <person name="Cruz M.C."/>
            <person name="Dunlap D.S."/>
            <person name="Duran L."/>
            <person name="Fahsbender E.M."/>
            <person name="Goldsmith D.B."/>
            <person name="Keeley R.F."/>
            <person name="Kondoff M.R."/>
            <person name="Kussy B.I."/>
            <person name="Lane M.K."/>
            <person name="Lawler S."/>
            <person name="Leigh B.A."/>
            <person name="Lewis C."/>
            <person name="Lostal L.M."/>
            <person name="Marking D."/>
            <person name="Mancera P.A."/>
            <person name="McClenthan E.C."/>
            <person name="McIntyre E.A."/>
            <person name="Mine J.A."/>
            <person name="Modi S."/>
            <person name="Moore B.D."/>
            <person name="Morgan W.A."/>
            <person name="Nelson K.M."/>
            <person name="Nguyen K.N."/>
            <person name="Ogburn N."/>
            <person name="Parrino D.G."/>
            <person name="Pedapudi A.D."/>
            <person name="Pelham R.P."/>
            <person name="Preece A.M."/>
            <person name="Rampersad E.A."/>
            <person name="Richardson J.C."/>
            <person name="Rodgers C.M."/>
            <person name="Schaffer B.L."/>
            <person name="Sheridan N.E."/>
            <person name="Solone M.R."/>
            <person name="Staley Z.R."/>
            <person name="Tabuchi M."/>
            <person name="Waide R.J."/>
            <person name="Wanjugi P.W."/>
            <person name="Young S."/>
            <person name="Clum A."/>
            <person name="Daum C."/>
            <person name="Huntemann M."/>
            <person name="Ivanova N."/>
            <person name="Kyrpides N."/>
            <person name="Mikhailova N."/>
            <person name="Palaniappan K."/>
            <person name="Pillay M."/>
            <person name="Reddy T.B.K."/>
            <person name="Shapiro N."/>
            <person name="Stamatis D."/>
            <person name="Varghese N."/>
            <person name="Woyke T."/>
            <person name="Boden R."/>
            <person name="Freyermuth S.K."/>
            <person name="Kerfeld C.A."/>
        </authorList>
    </citation>
    <scope>NUCLEOTIDE SEQUENCE [LARGE SCALE GENOMIC DNA]</scope>
    <source>
        <strain evidence="14 15">JR-2</strain>
    </source>
</reference>
<feature type="domain" description="Ribosomal RNA methyltransferase FtsJ" evidence="13">
    <location>
        <begin position="28"/>
        <end position="204"/>
    </location>
</feature>
<feature type="binding site" evidence="11">
    <location>
        <position position="121"/>
    </location>
    <ligand>
        <name>S-adenosyl-L-methionine</name>
        <dbReference type="ChEBI" id="CHEBI:59789"/>
    </ligand>
</feature>
<dbReference type="FunFam" id="3.40.50.150:FF:000005">
    <property type="entry name" value="Ribosomal RNA large subunit methyltransferase E"/>
    <property type="match status" value="1"/>
</dbReference>
<feature type="binding site" evidence="11">
    <location>
        <position position="60"/>
    </location>
    <ligand>
        <name>S-adenosyl-L-methionine</name>
        <dbReference type="ChEBI" id="CHEBI:59789"/>
    </ligand>
</feature>
<accession>A0A410H260</accession>
<evidence type="ECO:0000256" key="5">
    <source>
        <dbReference type="ARBA" id="ARBA00037569"/>
    </source>
</evidence>
<evidence type="ECO:0000256" key="2">
    <source>
        <dbReference type="ARBA" id="ARBA00022603"/>
    </source>
</evidence>
<dbReference type="Proteomes" id="UP000285478">
    <property type="component" value="Chromosome"/>
</dbReference>
<keyword evidence="2 11" id="KW-0489">Methyltransferase</keyword>
<evidence type="ECO:0000256" key="12">
    <source>
        <dbReference type="PIRSR" id="PIRSR005461-1"/>
    </source>
</evidence>
<evidence type="ECO:0000256" key="3">
    <source>
        <dbReference type="ARBA" id="ARBA00022679"/>
    </source>
</evidence>
<gene>
    <name evidence="11 14" type="primary">rlmE</name>
    <name evidence="11" type="synonym">ftsJ</name>
    <name evidence="11" type="synonym">rrmJ</name>
    <name evidence="14" type="ORF">EPV75_04610</name>
</gene>
<dbReference type="GO" id="GO:0005737">
    <property type="term" value="C:cytoplasm"/>
    <property type="evidence" value="ECO:0007669"/>
    <property type="project" value="UniProtKB-SubCell"/>
</dbReference>
<dbReference type="HAMAP" id="MF_01547">
    <property type="entry name" value="RNA_methyltr_E"/>
    <property type="match status" value="1"/>
</dbReference>
<keyword evidence="3 11" id="KW-0808">Transferase</keyword>
<dbReference type="NCBIfam" id="NF008390">
    <property type="entry name" value="PRK11188.1"/>
    <property type="match status" value="1"/>
</dbReference>
<comment type="catalytic activity">
    <reaction evidence="10 11">
        <text>uridine(2552) in 23S rRNA + S-adenosyl-L-methionine = 2'-O-methyluridine(2552) in 23S rRNA + S-adenosyl-L-homocysteine + H(+)</text>
        <dbReference type="Rhea" id="RHEA:42720"/>
        <dbReference type="Rhea" id="RHEA-COMP:10202"/>
        <dbReference type="Rhea" id="RHEA-COMP:10203"/>
        <dbReference type="ChEBI" id="CHEBI:15378"/>
        <dbReference type="ChEBI" id="CHEBI:57856"/>
        <dbReference type="ChEBI" id="CHEBI:59789"/>
        <dbReference type="ChEBI" id="CHEBI:65315"/>
        <dbReference type="ChEBI" id="CHEBI:74478"/>
        <dbReference type="EC" id="2.1.1.166"/>
    </reaction>
</comment>
<dbReference type="Gene3D" id="3.40.50.150">
    <property type="entry name" value="Vaccinia Virus protein VP39"/>
    <property type="match status" value="1"/>
</dbReference>
<comment type="similarity">
    <text evidence="11">Belongs to the class I-like SAM-binding methyltransferase superfamily. RNA methyltransferase RlmE family.</text>
</comment>
<dbReference type="InterPro" id="IPR015507">
    <property type="entry name" value="rRNA-MeTfrase_E"/>
</dbReference>
<keyword evidence="1 11" id="KW-0698">rRNA processing</keyword>
<keyword evidence="4 11" id="KW-0949">S-adenosyl-L-methionine</keyword>
<dbReference type="InterPro" id="IPR002877">
    <property type="entry name" value="RNA_MeTrfase_FtsJ_dom"/>
</dbReference>
<evidence type="ECO:0000313" key="14">
    <source>
        <dbReference type="EMBL" id="QAB15003.1"/>
    </source>
</evidence>
<dbReference type="PANTHER" id="PTHR10920">
    <property type="entry name" value="RIBOSOMAL RNA METHYLTRANSFERASE"/>
    <property type="match status" value="1"/>
</dbReference>
<dbReference type="Pfam" id="PF01728">
    <property type="entry name" value="FtsJ"/>
    <property type="match status" value="1"/>
</dbReference>
<dbReference type="SUPFAM" id="SSF53335">
    <property type="entry name" value="S-adenosyl-L-methionine-dependent methyltransferases"/>
    <property type="match status" value="1"/>
</dbReference>
<dbReference type="InterPro" id="IPR050082">
    <property type="entry name" value="RNA_methyltr_RlmE"/>
</dbReference>
<dbReference type="CDD" id="cd02440">
    <property type="entry name" value="AdoMet_MTases"/>
    <property type="match status" value="1"/>
</dbReference>
<dbReference type="GO" id="GO:0008650">
    <property type="term" value="F:rRNA (uridine-2'-O-)-methyltransferase activity"/>
    <property type="evidence" value="ECO:0007669"/>
    <property type="project" value="UniProtKB-UniRule"/>
</dbReference>
<evidence type="ECO:0000256" key="4">
    <source>
        <dbReference type="ARBA" id="ARBA00022691"/>
    </source>
</evidence>
<dbReference type="EMBL" id="CP035033">
    <property type="protein sequence ID" value="QAB15003.1"/>
    <property type="molecule type" value="Genomic_DNA"/>
</dbReference>
<protein>
    <recommendedName>
        <fullName evidence="7 11">Ribosomal RNA large subunit methyltransferase E</fullName>
        <ecNumber evidence="6 11">2.1.1.166</ecNumber>
    </recommendedName>
    <alternativeName>
        <fullName evidence="9 11">23S rRNA Um2552 methyltransferase</fullName>
    </alternativeName>
    <alternativeName>
        <fullName evidence="8 11">rRNA (uridine-2'-O-)-methyltransferase</fullName>
    </alternativeName>
</protein>
<name>A0A410H260_9GAMM</name>
<evidence type="ECO:0000256" key="6">
    <source>
        <dbReference type="ARBA" id="ARBA00038861"/>
    </source>
</evidence>
<evidence type="ECO:0000256" key="10">
    <source>
        <dbReference type="ARBA" id="ARBA00048970"/>
    </source>
</evidence>
<dbReference type="PANTHER" id="PTHR10920:SF18">
    <property type="entry name" value="RRNA METHYLTRANSFERASE 2, MITOCHONDRIAL"/>
    <property type="match status" value="1"/>
</dbReference>
<evidence type="ECO:0000256" key="8">
    <source>
        <dbReference type="ARBA" id="ARBA00041995"/>
    </source>
</evidence>
<feature type="binding site" evidence="11">
    <location>
        <position position="96"/>
    </location>
    <ligand>
        <name>S-adenosyl-L-methionine</name>
        <dbReference type="ChEBI" id="CHEBI:59789"/>
    </ligand>
</feature>
<keyword evidence="15" id="KW-1185">Reference proteome</keyword>
<feature type="active site" description="Proton acceptor" evidence="11 12">
    <location>
        <position position="161"/>
    </location>
</feature>
<dbReference type="KEGG" id="htr:EPV75_04610"/>
<sequence length="206" mass="23444">MARSKSSAGWLKEHFDDYYVNKAKQEGWRSRAIYKLQEIDEKDQLFRKGMTVIDLGAAPGGWSQWTTHKVGEEGRVFALDILPVEPFAGVTFIQGDFQEDEVYQALLDALDGREVDLVMSDMAPNMTGNKGIDIPRAMYLVELCVDLAEQVLKPNGDLLMKVFQGEGYDQLLSRLRQQYQKVLTRKPKASRPRSKEIYVLARGKKP</sequence>